<dbReference type="InterPro" id="IPR014721">
    <property type="entry name" value="Ribsml_uS5_D2-typ_fold_subgr"/>
</dbReference>
<dbReference type="GO" id="GO:0032300">
    <property type="term" value="C:mismatch repair complex"/>
    <property type="evidence" value="ECO:0007669"/>
    <property type="project" value="InterPro"/>
</dbReference>
<evidence type="ECO:0000256" key="4">
    <source>
        <dbReference type="ARBA" id="ARBA00023204"/>
    </source>
</evidence>
<evidence type="ECO:0000313" key="8">
    <source>
        <dbReference type="EMBL" id="WGZ90539.1"/>
    </source>
</evidence>
<protein>
    <recommendedName>
        <fullName evidence="2 5">DNA mismatch repair protein MutL</fullName>
    </recommendedName>
</protein>
<dbReference type="EMBL" id="CP124755">
    <property type="protein sequence ID" value="WGZ90539.1"/>
    <property type="molecule type" value="Genomic_DNA"/>
</dbReference>
<dbReference type="Pfam" id="PF13589">
    <property type="entry name" value="HATPase_c_3"/>
    <property type="match status" value="1"/>
</dbReference>
<dbReference type="Proteomes" id="UP001300672">
    <property type="component" value="Chromosome"/>
</dbReference>
<dbReference type="KEGG" id="tdu:QJT80_13775"/>
<dbReference type="Gene3D" id="3.30.230.10">
    <property type="match status" value="1"/>
</dbReference>
<evidence type="ECO:0000256" key="3">
    <source>
        <dbReference type="ARBA" id="ARBA00022763"/>
    </source>
</evidence>
<keyword evidence="4 5" id="KW-0234">DNA repair</keyword>
<dbReference type="NCBIfam" id="TIGR00585">
    <property type="entry name" value="mutl"/>
    <property type="match status" value="1"/>
</dbReference>
<dbReference type="InterPro" id="IPR036890">
    <property type="entry name" value="HATPase_C_sf"/>
</dbReference>
<evidence type="ECO:0000256" key="5">
    <source>
        <dbReference type="HAMAP-Rule" id="MF_00149"/>
    </source>
</evidence>
<dbReference type="SUPFAM" id="SSF55874">
    <property type="entry name" value="ATPase domain of HSP90 chaperone/DNA topoisomerase II/histidine kinase"/>
    <property type="match status" value="1"/>
</dbReference>
<dbReference type="GO" id="GO:0030983">
    <property type="term" value="F:mismatched DNA binding"/>
    <property type="evidence" value="ECO:0007669"/>
    <property type="project" value="InterPro"/>
</dbReference>
<dbReference type="GO" id="GO:0016887">
    <property type="term" value="F:ATP hydrolysis activity"/>
    <property type="evidence" value="ECO:0007669"/>
    <property type="project" value="InterPro"/>
</dbReference>
<dbReference type="Pfam" id="PF08676">
    <property type="entry name" value="MutL_C"/>
    <property type="match status" value="1"/>
</dbReference>
<proteinExistence type="inferred from homology"/>
<dbReference type="HAMAP" id="MF_00149">
    <property type="entry name" value="DNA_mis_repair"/>
    <property type="match status" value="1"/>
</dbReference>
<dbReference type="SUPFAM" id="SSF118116">
    <property type="entry name" value="DNA mismatch repair protein MutL"/>
    <property type="match status" value="1"/>
</dbReference>
<dbReference type="InterPro" id="IPR014790">
    <property type="entry name" value="MutL_C"/>
</dbReference>
<evidence type="ECO:0000256" key="2">
    <source>
        <dbReference type="ARBA" id="ARBA00021975"/>
    </source>
</evidence>
<dbReference type="SMART" id="SM01340">
    <property type="entry name" value="DNA_mis_repair"/>
    <property type="match status" value="1"/>
</dbReference>
<dbReference type="InterPro" id="IPR037198">
    <property type="entry name" value="MutL_C_sf"/>
</dbReference>
<dbReference type="AlphaFoldDB" id="A0AA95KDW1"/>
<dbReference type="CDD" id="cd16926">
    <property type="entry name" value="HATPase_MutL-MLH-PMS-like"/>
    <property type="match status" value="1"/>
</dbReference>
<dbReference type="GO" id="GO:0004519">
    <property type="term" value="F:endonuclease activity"/>
    <property type="evidence" value="ECO:0007669"/>
    <property type="project" value="UniProtKB-KW"/>
</dbReference>
<keyword evidence="3 5" id="KW-0227">DNA damage</keyword>
<sequence>MPIRPLPTHLINQIAAGEVVERPASVVKELLENALDAGATKVTIDIEQGGVKRIRLRDNGDGIPHAELALALSRHATSKIASLEDLEQVRSLGFRGEALPSIASISRLILSSRHKEATQGWQLYGDGQEVFGEPEPSAHAIGTTVDVADLFFNTPARRKFLKTEKTEFGHIEEVVRKLALSRFDVSFHLNHNQKPVLVLPQIDEHLSAERRISELCGQEFTQNSISLDYTAAGLKLWGWISLPTFSRSQPDLQYFYVNGRVIRDKFVTHALKQAYQDVMYHGRYAAFILFLELDPQLVDVNAHPTKQEVRFRESRLVHDFLVKAVSQALADIRPVTAHNTLTEQVASVATGVTHTSTSDEFLKDTFHTTSQSAAQATTARMGTYFAPQQARLHMPVREQLAVYQQLYKPISEPLASTAEQSPIADIAPQLTQIGDDIPPLGHALAQLHGIYILAQNAEGLILVDMHAAHERITYEHLKHSHSQAVLRSQPLLLPISISLSKKEADFAETHLSEFQQLGFELDRIGLDKLTIRAVPSLLKEADAERLVKDVLADFIAQGSSQRIQQATQAILATMACHGAVRANRKLSIPEMNALLRDMERTERSGQCNHGRPTWVAFNLEQLDKLFLRGR</sequence>
<reference evidence="8" key="1">
    <citation type="journal article" date="2023" name="Int. J. Mol. Sci.">
        <title>Metagenomics Revealed a New Genus 'Candidatus Thiocaldithrix dubininis' gen. nov., sp. nov. and a New Species 'Candidatus Thiothrix putei' sp. nov. in the Family Thiotrichaceae, Some Members of Which Have Traits of Both Na+- and H+-Motive Energetics.</title>
        <authorList>
            <person name="Ravin N.V."/>
            <person name="Muntyan M.S."/>
            <person name="Smolyakov D.D."/>
            <person name="Rudenko T.S."/>
            <person name="Beletsky A.V."/>
            <person name="Mardanov A.V."/>
            <person name="Grabovich M.Y."/>
        </authorList>
    </citation>
    <scope>NUCLEOTIDE SEQUENCE</scope>
    <source>
        <strain evidence="8">GKL-01</strain>
    </source>
</reference>
<comment type="function">
    <text evidence="5">This protein is involved in the repair of mismatches in DNA. It is required for dam-dependent methyl-directed DNA mismatch repair. May act as a 'molecular matchmaker', a protein that promotes the formation of a stable complex between two or more DNA-binding proteins in an ATP-dependent manner without itself being part of a final effector complex.</text>
</comment>
<keyword evidence="8" id="KW-0540">Nuclease</keyword>
<dbReference type="InterPro" id="IPR002099">
    <property type="entry name" value="MutL/Mlh/PMS"/>
</dbReference>
<dbReference type="PANTHER" id="PTHR10073">
    <property type="entry name" value="DNA MISMATCH REPAIR PROTEIN MLH, PMS, MUTL"/>
    <property type="match status" value="1"/>
</dbReference>
<dbReference type="Gene3D" id="3.30.565.10">
    <property type="entry name" value="Histidine kinase-like ATPase, C-terminal domain"/>
    <property type="match status" value="1"/>
</dbReference>
<dbReference type="SUPFAM" id="SSF54211">
    <property type="entry name" value="Ribosomal protein S5 domain 2-like"/>
    <property type="match status" value="1"/>
</dbReference>
<accession>A0AA95KDW1</accession>
<dbReference type="Gene3D" id="3.30.1370.100">
    <property type="entry name" value="MutL, C-terminal domain, regulatory subdomain"/>
    <property type="match status" value="1"/>
</dbReference>
<evidence type="ECO:0000259" key="6">
    <source>
        <dbReference type="SMART" id="SM00853"/>
    </source>
</evidence>
<dbReference type="InterPro" id="IPR020568">
    <property type="entry name" value="Ribosomal_Su5_D2-typ_SF"/>
</dbReference>
<dbReference type="InterPro" id="IPR020667">
    <property type="entry name" value="DNA_mismatch_repair_MutL"/>
</dbReference>
<dbReference type="CDD" id="cd03482">
    <property type="entry name" value="MutL_Trans_MutL"/>
    <property type="match status" value="1"/>
</dbReference>
<organism evidence="8">
    <name type="scientific">Candidatus Thiocaldithrix dubininis</name>
    <dbReference type="NCBI Taxonomy" id="3080823"/>
    <lineage>
        <taxon>Bacteria</taxon>
        <taxon>Pseudomonadati</taxon>
        <taxon>Pseudomonadota</taxon>
        <taxon>Gammaproteobacteria</taxon>
        <taxon>Thiotrichales</taxon>
        <taxon>Thiotrichaceae</taxon>
        <taxon>Candidatus Thiocaldithrix</taxon>
    </lineage>
</organism>
<dbReference type="InterPro" id="IPR042120">
    <property type="entry name" value="MutL_C_dimsub"/>
</dbReference>
<dbReference type="InterPro" id="IPR038973">
    <property type="entry name" value="MutL/Mlh/Pms-like"/>
</dbReference>
<name>A0AA95KDW1_9GAMM</name>
<dbReference type="FunFam" id="3.30.565.10:FF:000003">
    <property type="entry name" value="DNA mismatch repair endonuclease MutL"/>
    <property type="match status" value="1"/>
</dbReference>
<dbReference type="GO" id="GO:0006298">
    <property type="term" value="P:mismatch repair"/>
    <property type="evidence" value="ECO:0007669"/>
    <property type="project" value="UniProtKB-UniRule"/>
</dbReference>
<dbReference type="InterPro" id="IPR042121">
    <property type="entry name" value="MutL_C_regsub"/>
</dbReference>
<keyword evidence="8" id="KW-0378">Hydrolase</keyword>
<reference evidence="8" key="2">
    <citation type="submission" date="2023-04" db="EMBL/GenBank/DDBJ databases">
        <authorList>
            <person name="Beletskiy A.V."/>
            <person name="Mardanov A.V."/>
            <person name="Ravin N.V."/>
        </authorList>
    </citation>
    <scope>NUCLEOTIDE SEQUENCE</scope>
    <source>
        <strain evidence="8">GKL-01</strain>
    </source>
</reference>
<dbReference type="InterPro" id="IPR013507">
    <property type="entry name" value="DNA_mismatch_S5_2-like"/>
</dbReference>
<gene>
    <name evidence="5 8" type="primary">mutL</name>
    <name evidence="8" type="ORF">QJT80_13775</name>
</gene>
<feature type="domain" description="MutL C-terminal dimerisation" evidence="6">
    <location>
        <begin position="443"/>
        <end position="586"/>
    </location>
</feature>
<evidence type="ECO:0000256" key="1">
    <source>
        <dbReference type="ARBA" id="ARBA00006082"/>
    </source>
</evidence>
<dbReference type="PANTHER" id="PTHR10073:SF12">
    <property type="entry name" value="DNA MISMATCH REPAIR PROTEIN MLH1"/>
    <property type="match status" value="1"/>
</dbReference>
<keyword evidence="8" id="KW-0255">Endonuclease</keyword>
<comment type="similarity">
    <text evidence="1 5">Belongs to the DNA mismatch repair MutL/HexB family.</text>
</comment>
<feature type="domain" description="DNA mismatch repair protein S5" evidence="7">
    <location>
        <begin position="212"/>
        <end position="330"/>
    </location>
</feature>
<dbReference type="PROSITE" id="PS00058">
    <property type="entry name" value="DNA_MISMATCH_REPAIR_1"/>
    <property type="match status" value="1"/>
</dbReference>
<dbReference type="Pfam" id="PF01119">
    <property type="entry name" value="DNA_mis_repair"/>
    <property type="match status" value="1"/>
</dbReference>
<dbReference type="GO" id="GO:0005524">
    <property type="term" value="F:ATP binding"/>
    <property type="evidence" value="ECO:0007669"/>
    <property type="project" value="InterPro"/>
</dbReference>
<dbReference type="Gene3D" id="3.30.1540.20">
    <property type="entry name" value="MutL, C-terminal domain, dimerisation subdomain"/>
    <property type="match status" value="1"/>
</dbReference>
<dbReference type="InterPro" id="IPR014762">
    <property type="entry name" value="DNA_mismatch_repair_CS"/>
</dbReference>
<dbReference type="GO" id="GO:0140664">
    <property type="term" value="F:ATP-dependent DNA damage sensor activity"/>
    <property type="evidence" value="ECO:0007669"/>
    <property type="project" value="InterPro"/>
</dbReference>
<evidence type="ECO:0000259" key="7">
    <source>
        <dbReference type="SMART" id="SM01340"/>
    </source>
</evidence>
<dbReference type="NCBIfam" id="NF000949">
    <property type="entry name" value="PRK00095.1-2"/>
    <property type="match status" value="1"/>
</dbReference>
<dbReference type="SMART" id="SM00853">
    <property type="entry name" value="MutL_C"/>
    <property type="match status" value="1"/>
</dbReference>